<feature type="compositionally biased region" description="Basic and acidic residues" evidence="6">
    <location>
        <begin position="1616"/>
        <end position="1635"/>
    </location>
</feature>
<evidence type="ECO:0000256" key="3">
    <source>
        <dbReference type="ARBA" id="ARBA00022840"/>
    </source>
</evidence>
<feature type="compositionally biased region" description="Basic and acidic residues" evidence="6">
    <location>
        <begin position="1495"/>
        <end position="1505"/>
    </location>
</feature>
<dbReference type="SMART" id="SM00487">
    <property type="entry name" value="DEXDc"/>
    <property type="match status" value="1"/>
</dbReference>
<keyword evidence="4" id="KW-0694">RNA-binding</keyword>
<feature type="region of interest" description="Disordered" evidence="6">
    <location>
        <begin position="716"/>
        <end position="741"/>
    </location>
</feature>
<dbReference type="PROSITE" id="PS51192">
    <property type="entry name" value="HELICASE_ATP_BIND_1"/>
    <property type="match status" value="1"/>
</dbReference>
<feature type="compositionally biased region" description="Low complexity" evidence="6">
    <location>
        <begin position="507"/>
        <end position="519"/>
    </location>
</feature>
<evidence type="ECO:0000256" key="1">
    <source>
        <dbReference type="ARBA" id="ARBA00022741"/>
    </source>
</evidence>
<dbReference type="Pfam" id="PF07717">
    <property type="entry name" value="OB_NTP_bind"/>
    <property type="match status" value="1"/>
</dbReference>
<dbReference type="SUPFAM" id="SSF82708">
    <property type="entry name" value="R3H domain"/>
    <property type="match status" value="1"/>
</dbReference>
<dbReference type="SUPFAM" id="SSF52540">
    <property type="entry name" value="P-loop containing nucleoside triphosphate hydrolases"/>
    <property type="match status" value="2"/>
</dbReference>
<dbReference type="GO" id="GO:0016787">
    <property type="term" value="F:hydrolase activity"/>
    <property type="evidence" value="ECO:0007669"/>
    <property type="project" value="UniProtKB-KW"/>
</dbReference>
<feature type="compositionally biased region" description="Pro residues" evidence="6">
    <location>
        <begin position="727"/>
        <end position="740"/>
    </location>
</feature>
<feature type="region of interest" description="Disordered" evidence="6">
    <location>
        <begin position="1411"/>
        <end position="1440"/>
    </location>
</feature>
<dbReference type="CDD" id="cd18791">
    <property type="entry name" value="SF2_C_RHA"/>
    <property type="match status" value="1"/>
</dbReference>
<dbReference type="Pfam" id="PF00271">
    <property type="entry name" value="Helicase_C"/>
    <property type="match status" value="1"/>
</dbReference>
<evidence type="ECO:0000313" key="11">
    <source>
        <dbReference type="Proteomes" id="UP001176961"/>
    </source>
</evidence>
<organism evidence="10 11">
    <name type="scientific">Cylicocyclus nassatus</name>
    <name type="common">Nematode worm</name>
    <dbReference type="NCBI Taxonomy" id="53992"/>
    <lineage>
        <taxon>Eukaryota</taxon>
        <taxon>Metazoa</taxon>
        <taxon>Ecdysozoa</taxon>
        <taxon>Nematoda</taxon>
        <taxon>Chromadorea</taxon>
        <taxon>Rhabditida</taxon>
        <taxon>Rhabditina</taxon>
        <taxon>Rhabditomorpha</taxon>
        <taxon>Strongyloidea</taxon>
        <taxon>Strongylidae</taxon>
        <taxon>Cylicocyclus</taxon>
    </lineage>
</organism>
<evidence type="ECO:0008006" key="12">
    <source>
        <dbReference type="Google" id="ProtNLM"/>
    </source>
</evidence>
<feature type="compositionally biased region" description="Acidic residues" evidence="6">
    <location>
        <begin position="1661"/>
        <end position="1670"/>
    </location>
</feature>
<dbReference type="Gene3D" id="3.30.1370.50">
    <property type="entry name" value="R3H-like domain"/>
    <property type="match status" value="1"/>
</dbReference>
<dbReference type="InterPro" id="IPR001650">
    <property type="entry name" value="Helicase_C-like"/>
</dbReference>
<comment type="similarity">
    <text evidence="5">Belongs to the DExH box helicase family.</text>
</comment>
<feature type="domain" description="R3H" evidence="7">
    <location>
        <begin position="41"/>
        <end position="103"/>
    </location>
</feature>
<dbReference type="InterPro" id="IPR014001">
    <property type="entry name" value="Helicase_ATP-bd"/>
</dbReference>
<feature type="region of interest" description="Disordered" evidence="6">
    <location>
        <begin position="1"/>
        <end position="34"/>
    </location>
</feature>
<dbReference type="GO" id="GO:0005524">
    <property type="term" value="F:ATP binding"/>
    <property type="evidence" value="ECO:0007669"/>
    <property type="project" value="UniProtKB-KW"/>
</dbReference>
<name>A0AA36DTT5_CYLNA</name>
<keyword evidence="11" id="KW-1185">Reference proteome</keyword>
<feature type="compositionally biased region" description="Basic and acidic residues" evidence="6">
    <location>
        <begin position="1775"/>
        <end position="1789"/>
    </location>
</feature>
<evidence type="ECO:0000256" key="5">
    <source>
        <dbReference type="ARBA" id="ARBA00060772"/>
    </source>
</evidence>
<feature type="compositionally biased region" description="Basic and acidic residues" evidence="6">
    <location>
        <begin position="1512"/>
        <end position="1533"/>
    </location>
</feature>
<feature type="compositionally biased region" description="Basic and acidic residues" evidence="6">
    <location>
        <begin position="1676"/>
        <end position="1685"/>
    </location>
</feature>
<dbReference type="GO" id="GO:0003723">
    <property type="term" value="F:RNA binding"/>
    <property type="evidence" value="ECO:0007669"/>
    <property type="project" value="UniProtKB-KW"/>
</dbReference>
<dbReference type="Pfam" id="PF00270">
    <property type="entry name" value="DEAD"/>
    <property type="match status" value="1"/>
</dbReference>
<feature type="region of interest" description="Disordered" evidence="6">
    <location>
        <begin position="487"/>
        <end position="522"/>
    </location>
</feature>
<evidence type="ECO:0000259" key="8">
    <source>
        <dbReference type="PROSITE" id="PS51192"/>
    </source>
</evidence>
<evidence type="ECO:0000313" key="10">
    <source>
        <dbReference type="EMBL" id="CAJ0593570.1"/>
    </source>
</evidence>
<sequence>MAYYGNHGKGRTKNHHNNFDRDEPNGFKNPQYGPHVQLIDANWERQVTAKLDEFMNGTTTELCFPPMERHERRRLHELARRKGLQTSSEGREPNRRCVVHRRPTPKLAAVGANETQPIRLTSEIRKVLSNFISQYPIYGPAIDRHLAAPKSRDRSQRDVGNRERPEMLVPQRSNITAEMQKQRNMLPAYQQRADVLKAINDHKVVLITGGTGCGKTTQVPQFLLEDAYEHQQPLRIVCTQPRRLPAIAVASRVAKERGESLGSTVGYHIRLEQRTSPQTVLTYCTSGVLLRMLTQDDAACDISHIILDEIHEREQNTDYLLIALKQALKKRNDLKVILMSATMEGNLRLFTKYFGEKVEVKHIDIPSRLFTVERFFLGDVIAMTGFVPEESMFSSMFMSAGFPEVCSFPTVGDWSMKPEWEQDHQVHGRLPEAMTAPNLQSLAGATPSSSNQMAGSHMMTSSSVASFPQHGKQQHTANFMNVAQQLVNSQHSSSGHQQQPPQPLSAPPQGVVHHPQQQPAMPGYVQQQGTIYVQQSAYQQGYPQAHAFPQGQIRQVYTQQPGAVAMPHSATWGGNMDQSFNGVVHAHPDVVDLPSEAIDPETMEQFRQMAGYANNDDVGPAVTYGAEWRVAEGEVQPQWQHTQSYSAIQNAGYQQGHLQSWDTQVVYTTPPAPYHKNSQTQQPMFYVPESFDNSPSNKTVTYFAQPIEGYPVPMQSSHAIPPQGTACPPPPYSVPPPQHAPPGYQSLQGGLQPPMDSYASAVQRSEKELEMMRHQLGSALPDRPESFDPHIRHLLAARRLDQSALVNMYLKCGGQQWAEAVDLDLAMAVVKYCMDSRVDGAILVFLPGFDDIVQMRDKINTESWHLRRPVIFTLHSQMNSFDQQKVFDAVGPNERKVILSTNIAEASLTIDDVVFVVDCGKVKEKTYDHTSRISQLKVTWIAKSNAEQRAGRAGRCREGYCFRLYSVDDYDEMLETQMAEMQRTAIHDVCLHAKMFAPENMTVKQFLQMAPEPPLADAVDKSMDFLEQLGALYSEASTSDIDVTGPPAPYVEPQLTDLGRLVAQLPLDPQLARLLLFGVVLKCLNPVVTLVAALSHRDPFILALSEEREQSNRQRDSFGKRDFSDHITLIRAFNEFNEKSAKEVTAFCRANYLSLPAMRMIAGIRRQLIIELRRVRMITYDGDPLNALRDATYNKYSSCWPMVQAAIVAGCYPGIGFVRAGNKLKKIRTSTEAAATLHPSSVIKRQVLTASKRSEVINQYVTEDSEDPVIEYLAFHELAKIDEGLTLRTVTVVPPCAVVLFAGSMRLKKSIIQNFNITDPDSEDEGEVDEDAPSRDVVYPIEHWIGVRATYSDMKRLIQLRFKVMSYFLSVIHKPQMLANPMKEDNDLLATLAQVLQTDHQEMKFNQCQLPQPPLIYPQHQVPTSSSNSSYSSHNGQQVPNQRFPLREASTSQPNMSAIVEVSAKPTGGFEKKFDEEQAASFTPQQDTEQQNRYQDQRERRHGQDEYGYQKGRRDNFDQRQQRFNRNRDDWQRNRPYQPREGGYRDKVDRSQSFRERDRERERSGRDEAASGSSQQQQPRQRMQGYNNRDRDYRQNDRDWNRGDSSGPDQLTWQQREMERNDSFRERQGRRDYNNHRQRQYNKYEDDREEPVPEDPRVDRNDEDGWDYDDYQAAGYHHDPQEYQHKHNRYNNRPYNNRGGFRGRGRGGFYHNRHYNNRDDNRREVQDDDRGERDGRELRDVKDGVDKDRDHAEGNPRNNDRGFYRQGGKNYDNAKSGDNDRDKHSERSRVFYNSNKSHFQDRRRRGSSSNFN</sequence>
<evidence type="ECO:0000259" key="7">
    <source>
        <dbReference type="PROSITE" id="PS51061"/>
    </source>
</evidence>
<dbReference type="InterPro" id="IPR001374">
    <property type="entry name" value="R3H_dom"/>
</dbReference>
<dbReference type="Gene3D" id="1.20.120.1080">
    <property type="match status" value="1"/>
</dbReference>
<dbReference type="CDD" id="cd02325">
    <property type="entry name" value="R3H"/>
    <property type="match status" value="1"/>
</dbReference>
<dbReference type="GO" id="GO:0004386">
    <property type="term" value="F:helicase activity"/>
    <property type="evidence" value="ECO:0007669"/>
    <property type="project" value="TreeGrafter"/>
</dbReference>
<dbReference type="CDD" id="cd17917">
    <property type="entry name" value="DEXHc_RHA-like"/>
    <property type="match status" value="1"/>
</dbReference>
<feature type="compositionally biased region" description="Basic and acidic residues" evidence="6">
    <location>
        <begin position="1716"/>
        <end position="1763"/>
    </location>
</feature>
<feature type="compositionally biased region" description="Low complexity" evidence="6">
    <location>
        <begin position="489"/>
        <end position="499"/>
    </location>
</feature>
<dbReference type="PROSITE" id="PS51061">
    <property type="entry name" value="R3H"/>
    <property type="match status" value="1"/>
</dbReference>
<evidence type="ECO:0000256" key="4">
    <source>
        <dbReference type="ARBA" id="ARBA00022884"/>
    </source>
</evidence>
<dbReference type="InterPro" id="IPR002464">
    <property type="entry name" value="DNA/RNA_helicase_DEAH_CS"/>
</dbReference>
<dbReference type="InterPro" id="IPR036867">
    <property type="entry name" value="R3H_dom_sf"/>
</dbReference>
<evidence type="ECO:0000256" key="2">
    <source>
        <dbReference type="ARBA" id="ARBA00022801"/>
    </source>
</evidence>
<feature type="compositionally biased region" description="Basic and acidic residues" evidence="6">
    <location>
        <begin position="1642"/>
        <end position="1660"/>
    </location>
</feature>
<dbReference type="PANTHER" id="PTHR18934:SF213">
    <property type="entry name" value="3'-5' RNA HELICASE YTHDC2"/>
    <property type="match status" value="1"/>
</dbReference>
<dbReference type="Pfam" id="PF21010">
    <property type="entry name" value="HA2_C"/>
    <property type="match status" value="1"/>
</dbReference>
<gene>
    <name evidence="10" type="ORF">CYNAS_LOCUS5553</name>
</gene>
<comment type="caution">
    <text evidence="10">The sequence shown here is derived from an EMBL/GenBank/DDBJ whole genome shotgun (WGS) entry which is preliminary data.</text>
</comment>
<keyword evidence="3" id="KW-0067">ATP-binding</keyword>
<feature type="region of interest" description="Disordered" evidence="6">
    <location>
        <begin position="1476"/>
        <end position="1812"/>
    </location>
</feature>
<dbReference type="SMART" id="SM00393">
    <property type="entry name" value="R3H"/>
    <property type="match status" value="1"/>
</dbReference>
<feature type="compositionally biased region" description="Polar residues" evidence="6">
    <location>
        <begin position="1480"/>
        <end position="1494"/>
    </location>
</feature>
<keyword evidence="2" id="KW-0378">Hydrolase</keyword>
<feature type="compositionally biased region" description="Basic and acidic residues" evidence="6">
    <location>
        <begin position="1588"/>
        <end position="1602"/>
    </location>
</feature>
<dbReference type="SMART" id="SM00490">
    <property type="entry name" value="HELICc"/>
    <property type="match status" value="1"/>
</dbReference>
<feature type="compositionally biased region" description="Basic residues" evidence="6">
    <location>
        <begin position="1701"/>
        <end position="1715"/>
    </location>
</feature>
<dbReference type="InterPro" id="IPR011545">
    <property type="entry name" value="DEAD/DEAH_box_helicase_dom"/>
</dbReference>
<feature type="domain" description="Helicase ATP-binding" evidence="8">
    <location>
        <begin position="196"/>
        <end position="361"/>
    </location>
</feature>
<dbReference type="Pfam" id="PF01424">
    <property type="entry name" value="R3H"/>
    <property type="match status" value="1"/>
</dbReference>
<dbReference type="InterPro" id="IPR007502">
    <property type="entry name" value="Helicase-assoc_dom"/>
</dbReference>
<dbReference type="EMBL" id="CATQJL010000112">
    <property type="protein sequence ID" value="CAJ0593570.1"/>
    <property type="molecule type" value="Genomic_DNA"/>
</dbReference>
<proteinExistence type="inferred from homology"/>
<feature type="compositionally biased region" description="Low complexity" evidence="6">
    <location>
        <begin position="1575"/>
        <end position="1584"/>
    </location>
</feature>
<feature type="domain" description="Helicase C-terminal" evidence="9">
    <location>
        <begin position="828"/>
        <end position="997"/>
    </location>
</feature>
<accession>A0AA36DTT5</accession>
<dbReference type="PANTHER" id="PTHR18934">
    <property type="entry name" value="ATP-DEPENDENT RNA HELICASE"/>
    <property type="match status" value="1"/>
</dbReference>
<dbReference type="PROSITE" id="PS00690">
    <property type="entry name" value="DEAH_ATP_HELICASE"/>
    <property type="match status" value="1"/>
</dbReference>
<dbReference type="FunFam" id="3.40.50.300:FF:000526">
    <property type="entry name" value="DExH-box ATP-dependent RNA helicase DExH3"/>
    <property type="match status" value="1"/>
</dbReference>
<protein>
    <recommendedName>
        <fullName evidence="12">RNA helicase</fullName>
    </recommendedName>
</protein>
<dbReference type="SMART" id="SM00847">
    <property type="entry name" value="HA2"/>
    <property type="match status" value="1"/>
</dbReference>
<reference evidence="10" key="1">
    <citation type="submission" date="2023-07" db="EMBL/GenBank/DDBJ databases">
        <authorList>
            <consortium name="CYATHOMIX"/>
        </authorList>
    </citation>
    <scope>NUCLEOTIDE SEQUENCE</scope>
    <source>
        <strain evidence="10">N/A</strain>
    </source>
</reference>
<dbReference type="Gene3D" id="3.40.50.300">
    <property type="entry name" value="P-loop containing nucleotide triphosphate hydrolases"/>
    <property type="match status" value="2"/>
</dbReference>
<feature type="region of interest" description="Disordered" evidence="6">
    <location>
        <begin position="441"/>
        <end position="460"/>
    </location>
</feature>
<dbReference type="Proteomes" id="UP001176961">
    <property type="component" value="Unassembled WGS sequence"/>
</dbReference>
<dbReference type="PROSITE" id="PS51194">
    <property type="entry name" value="HELICASE_CTER"/>
    <property type="match status" value="1"/>
</dbReference>
<dbReference type="InterPro" id="IPR027417">
    <property type="entry name" value="P-loop_NTPase"/>
</dbReference>
<feature type="compositionally biased region" description="Polar residues" evidence="6">
    <location>
        <begin position="1603"/>
        <end position="1615"/>
    </location>
</feature>
<feature type="compositionally biased region" description="Basic and acidic residues" evidence="6">
    <location>
        <begin position="1542"/>
        <end position="1569"/>
    </location>
</feature>
<evidence type="ECO:0000256" key="6">
    <source>
        <dbReference type="SAM" id="MobiDB-lite"/>
    </source>
</evidence>
<dbReference type="InterPro" id="IPR011709">
    <property type="entry name" value="DEAD-box_helicase_OB_fold"/>
</dbReference>
<evidence type="ECO:0000259" key="9">
    <source>
        <dbReference type="PROSITE" id="PS51194"/>
    </source>
</evidence>
<keyword evidence="1" id="KW-0547">Nucleotide-binding</keyword>